<evidence type="ECO:0000256" key="5">
    <source>
        <dbReference type="ARBA" id="ARBA00022989"/>
    </source>
</evidence>
<keyword evidence="5 8" id="KW-1133">Transmembrane helix</keyword>
<keyword evidence="3" id="KW-0808">Transferase</keyword>
<evidence type="ECO:0000256" key="2">
    <source>
        <dbReference type="ARBA" id="ARBA00022676"/>
    </source>
</evidence>
<protein>
    <submittedName>
        <fullName evidence="9">Putative cellulose synthase-like family protein</fullName>
    </submittedName>
</protein>
<dbReference type="InterPro" id="IPR005150">
    <property type="entry name" value="Cellulose_synth"/>
</dbReference>
<sequence>MASTGGGGGLRHSNSSRLSRMSFSGGGSDDARAQAAAAPGGDLSPDRDEQFASYHVHIPATPDNQPMDPAISARVEEQYVSNSLFTGGFNSVTRAHLMDKTIVFVWAGLLSITISLLWVAINPPSQNQQIGGSFTFP</sequence>
<feature type="compositionally biased region" description="Low complexity" evidence="7">
    <location>
        <begin position="33"/>
        <end position="42"/>
    </location>
</feature>
<evidence type="ECO:0000256" key="6">
    <source>
        <dbReference type="ARBA" id="ARBA00023136"/>
    </source>
</evidence>
<evidence type="ECO:0000256" key="7">
    <source>
        <dbReference type="SAM" id="MobiDB-lite"/>
    </source>
</evidence>
<proteinExistence type="predicted"/>
<evidence type="ECO:0000313" key="9">
    <source>
        <dbReference type="EMBL" id="AQL02595.1"/>
    </source>
</evidence>
<name>A0A1D6NWY8_MAIZE</name>
<dbReference type="GO" id="GO:0016020">
    <property type="term" value="C:membrane"/>
    <property type="evidence" value="ECO:0007669"/>
    <property type="project" value="InterPro"/>
</dbReference>
<keyword evidence="4 8" id="KW-0812">Transmembrane</keyword>
<keyword evidence="6 8" id="KW-0472">Membrane</keyword>
<dbReference type="GO" id="GO:0012505">
    <property type="term" value="C:endomembrane system"/>
    <property type="evidence" value="ECO:0007669"/>
    <property type="project" value="UniProtKB-SubCell"/>
</dbReference>
<feature type="transmembrane region" description="Helical" evidence="8">
    <location>
        <begin position="101"/>
        <end position="121"/>
    </location>
</feature>
<evidence type="ECO:0000256" key="3">
    <source>
        <dbReference type="ARBA" id="ARBA00022679"/>
    </source>
</evidence>
<feature type="compositionally biased region" description="Low complexity" evidence="7">
    <location>
        <begin position="11"/>
        <end position="23"/>
    </location>
</feature>
<dbReference type="EMBL" id="CM000785">
    <property type="protein sequence ID" value="AQL02595.1"/>
    <property type="molecule type" value="Genomic_DNA"/>
</dbReference>
<accession>A0A1D6NWY8</accession>
<feature type="region of interest" description="Disordered" evidence="7">
    <location>
        <begin position="1"/>
        <end position="68"/>
    </location>
</feature>
<keyword evidence="2" id="KW-0328">Glycosyltransferase</keyword>
<reference evidence="9" key="1">
    <citation type="submission" date="2015-12" db="EMBL/GenBank/DDBJ databases">
        <title>Update maize B73 reference genome by single molecule sequencing technologies.</title>
        <authorList>
            <consortium name="Maize Genome Sequencing Project"/>
            <person name="Ware D."/>
        </authorList>
    </citation>
    <scope>NUCLEOTIDE SEQUENCE</scope>
    <source>
        <tissue evidence="9">Seedling</tissue>
    </source>
</reference>
<comment type="subcellular location">
    <subcellularLocation>
        <location evidence="1">Endomembrane system</location>
    </subcellularLocation>
</comment>
<dbReference type="GO" id="GO:0030244">
    <property type="term" value="P:cellulose biosynthetic process"/>
    <property type="evidence" value="ECO:0007669"/>
    <property type="project" value="InterPro"/>
</dbReference>
<evidence type="ECO:0000256" key="4">
    <source>
        <dbReference type="ARBA" id="ARBA00022692"/>
    </source>
</evidence>
<dbReference type="AlphaFoldDB" id="A0A1D6NWY8"/>
<feature type="compositionally biased region" description="Gly residues" evidence="7">
    <location>
        <begin position="1"/>
        <end position="10"/>
    </location>
</feature>
<dbReference type="Pfam" id="PF03552">
    <property type="entry name" value="Cellulose_synt"/>
    <property type="match status" value="1"/>
</dbReference>
<evidence type="ECO:0000256" key="1">
    <source>
        <dbReference type="ARBA" id="ARBA00004308"/>
    </source>
</evidence>
<dbReference type="GO" id="GO:0016760">
    <property type="term" value="F:cellulose synthase (UDP-forming) activity"/>
    <property type="evidence" value="ECO:0007669"/>
    <property type="project" value="InterPro"/>
</dbReference>
<gene>
    <name evidence="9" type="ORF">ZEAMMB73_Zm00001d045557</name>
</gene>
<evidence type="ECO:0000256" key="8">
    <source>
        <dbReference type="SAM" id="Phobius"/>
    </source>
</evidence>
<organism evidence="9">
    <name type="scientific">Zea mays</name>
    <name type="common">Maize</name>
    <dbReference type="NCBI Taxonomy" id="4577"/>
    <lineage>
        <taxon>Eukaryota</taxon>
        <taxon>Viridiplantae</taxon>
        <taxon>Streptophyta</taxon>
        <taxon>Embryophyta</taxon>
        <taxon>Tracheophyta</taxon>
        <taxon>Spermatophyta</taxon>
        <taxon>Magnoliopsida</taxon>
        <taxon>Liliopsida</taxon>
        <taxon>Poales</taxon>
        <taxon>Poaceae</taxon>
        <taxon>PACMAD clade</taxon>
        <taxon>Panicoideae</taxon>
        <taxon>Andropogonodae</taxon>
        <taxon>Andropogoneae</taxon>
        <taxon>Tripsacinae</taxon>
        <taxon>Zea</taxon>
    </lineage>
</organism>